<feature type="compositionally biased region" description="Polar residues" evidence="1">
    <location>
        <begin position="129"/>
        <end position="146"/>
    </location>
</feature>
<evidence type="ECO:0000313" key="2">
    <source>
        <dbReference type="EMBL" id="GJS85859.1"/>
    </source>
</evidence>
<reference evidence="2" key="1">
    <citation type="journal article" date="2022" name="Int. J. Mol. Sci.">
        <title>Draft Genome of Tanacetum Coccineum: Genomic Comparison of Closely Related Tanacetum-Family Plants.</title>
        <authorList>
            <person name="Yamashiro T."/>
            <person name="Shiraishi A."/>
            <person name="Nakayama K."/>
            <person name="Satake H."/>
        </authorList>
    </citation>
    <scope>NUCLEOTIDE SEQUENCE</scope>
</reference>
<organism evidence="2 3">
    <name type="scientific">Tanacetum coccineum</name>
    <dbReference type="NCBI Taxonomy" id="301880"/>
    <lineage>
        <taxon>Eukaryota</taxon>
        <taxon>Viridiplantae</taxon>
        <taxon>Streptophyta</taxon>
        <taxon>Embryophyta</taxon>
        <taxon>Tracheophyta</taxon>
        <taxon>Spermatophyta</taxon>
        <taxon>Magnoliopsida</taxon>
        <taxon>eudicotyledons</taxon>
        <taxon>Gunneridae</taxon>
        <taxon>Pentapetalae</taxon>
        <taxon>asterids</taxon>
        <taxon>campanulids</taxon>
        <taxon>Asterales</taxon>
        <taxon>Asteraceae</taxon>
        <taxon>Asteroideae</taxon>
        <taxon>Anthemideae</taxon>
        <taxon>Anthemidinae</taxon>
        <taxon>Tanacetum</taxon>
    </lineage>
</organism>
<protein>
    <submittedName>
        <fullName evidence="2">Uncharacterized protein</fullName>
    </submittedName>
</protein>
<evidence type="ECO:0000313" key="3">
    <source>
        <dbReference type="Proteomes" id="UP001151760"/>
    </source>
</evidence>
<keyword evidence="3" id="KW-1185">Reference proteome</keyword>
<sequence length="146" mass="15942">MVISSPCLTDKKELASPKQTTLGQTATGKELLNPLMADSLPKTILSTKISKIDWLLSSEVLFEGRPIMSIYSQAMNGRICYIKSMLKESKHLGISKEVGTLRYLSLVVPLTKVGDEAVHKELGDRMEKATTTASSLEAEQDSGNIN</sequence>
<accession>A0ABQ4Z6S1</accession>
<reference evidence="2" key="2">
    <citation type="submission" date="2022-01" db="EMBL/GenBank/DDBJ databases">
        <authorList>
            <person name="Yamashiro T."/>
            <person name="Shiraishi A."/>
            <person name="Satake H."/>
            <person name="Nakayama K."/>
        </authorList>
    </citation>
    <scope>NUCLEOTIDE SEQUENCE</scope>
</reference>
<dbReference type="EMBL" id="BQNB010011081">
    <property type="protein sequence ID" value="GJS85859.1"/>
    <property type="molecule type" value="Genomic_DNA"/>
</dbReference>
<evidence type="ECO:0000256" key="1">
    <source>
        <dbReference type="SAM" id="MobiDB-lite"/>
    </source>
</evidence>
<name>A0ABQ4Z6S1_9ASTR</name>
<feature type="region of interest" description="Disordered" evidence="1">
    <location>
        <begin position="124"/>
        <end position="146"/>
    </location>
</feature>
<proteinExistence type="predicted"/>
<gene>
    <name evidence="2" type="ORF">Tco_0752400</name>
</gene>
<comment type="caution">
    <text evidence="2">The sequence shown here is derived from an EMBL/GenBank/DDBJ whole genome shotgun (WGS) entry which is preliminary data.</text>
</comment>
<dbReference type="Proteomes" id="UP001151760">
    <property type="component" value="Unassembled WGS sequence"/>
</dbReference>